<dbReference type="SUPFAM" id="SSF140860">
    <property type="entry name" value="Pseudo ankyrin repeat-like"/>
    <property type="match status" value="1"/>
</dbReference>
<sequence>MGKRKYNISNSNSHSNCSRLFFRIIKNKLLFRHIRGFLKYDDHVSFSLGYYDLPIGFFCRQGDMETFDKRWDKMFKEKNVAVDHLFDVHVQDILDFFAHNQCWVRYKRVWERLSKVVTQIFMVERPMLAIELLSLCATKSDHRIFKDLLNRLQEDINMESEASSLKALRMFLEALCQTTTSAKVFDIGFNSFLFFNKNSTFEYCSLALEIAAKNGNMELCRHIFDKWIDGQYHNIKYPAGLFSSTFIQHILSRGVSDDQLVIETIPPKNRQCIPFILKEYKNTDRLILDFSDAISIGDLDLLDFMLSIHNSKRKGKIRFSQEYKINSIAVLEYVLDKFSDAINFNQCKSFQSAIKHDLQLVQEFFNRGGKFIPAILDSPLPVVQFVLNNTESSNLEFKETLIKNNYHNDAEIVRLLHSRYGSISFSYNSLNKALLASDTSLKLIETLLGIVPFRNGSFGHLCQEKYPSLLKQRGTLNSMVS</sequence>
<organism evidence="1 2">
    <name type="scientific">Polysphondylium violaceum</name>
    <dbReference type="NCBI Taxonomy" id="133409"/>
    <lineage>
        <taxon>Eukaryota</taxon>
        <taxon>Amoebozoa</taxon>
        <taxon>Evosea</taxon>
        <taxon>Eumycetozoa</taxon>
        <taxon>Dictyostelia</taxon>
        <taxon>Dictyosteliales</taxon>
        <taxon>Dictyosteliaceae</taxon>
        <taxon>Polysphondylium</taxon>
    </lineage>
</organism>
<proteinExistence type="predicted"/>
<evidence type="ECO:0000313" key="1">
    <source>
        <dbReference type="EMBL" id="KAF2069521.1"/>
    </source>
</evidence>
<protein>
    <recommendedName>
        <fullName evidence="3">Ankyrin repeat-containing protein</fullName>
    </recommendedName>
</protein>
<gene>
    <name evidence="1" type="ORF">CYY_009158</name>
</gene>
<name>A0A8J4PU38_9MYCE</name>
<keyword evidence="2" id="KW-1185">Reference proteome</keyword>
<feature type="non-terminal residue" evidence="1">
    <location>
        <position position="481"/>
    </location>
</feature>
<comment type="caution">
    <text evidence="1">The sequence shown here is derived from an EMBL/GenBank/DDBJ whole genome shotgun (WGS) entry which is preliminary data.</text>
</comment>
<evidence type="ECO:0008006" key="3">
    <source>
        <dbReference type="Google" id="ProtNLM"/>
    </source>
</evidence>
<dbReference type="EMBL" id="AJWJ01000646">
    <property type="protein sequence ID" value="KAF2069521.1"/>
    <property type="molecule type" value="Genomic_DNA"/>
</dbReference>
<accession>A0A8J4PU38</accession>
<evidence type="ECO:0000313" key="2">
    <source>
        <dbReference type="Proteomes" id="UP000695562"/>
    </source>
</evidence>
<dbReference type="Proteomes" id="UP000695562">
    <property type="component" value="Unassembled WGS sequence"/>
</dbReference>
<dbReference type="AlphaFoldDB" id="A0A8J4PU38"/>
<reference evidence="1" key="1">
    <citation type="submission" date="2020-01" db="EMBL/GenBank/DDBJ databases">
        <title>Development of genomics and gene disruption for Polysphondylium violaceum indicates a role for the polyketide synthase stlB in stalk morphogenesis.</title>
        <authorList>
            <person name="Narita B."/>
            <person name="Kawabe Y."/>
            <person name="Kin K."/>
            <person name="Saito T."/>
            <person name="Gibbs R."/>
            <person name="Kuspa A."/>
            <person name="Muzny D."/>
            <person name="Queller D."/>
            <person name="Richards S."/>
            <person name="Strassman J."/>
            <person name="Sucgang R."/>
            <person name="Worley K."/>
            <person name="Schaap P."/>
        </authorList>
    </citation>
    <scope>NUCLEOTIDE SEQUENCE</scope>
    <source>
        <strain evidence="1">QSvi11</strain>
    </source>
</reference>